<evidence type="ECO:0008006" key="3">
    <source>
        <dbReference type="Google" id="ProtNLM"/>
    </source>
</evidence>
<feature type="signal peptide" evidence="1">
    <location>
        <begin position="1"/>
        <end position="28"/>
    </location>
</feature>
<reference evidence="2" key="1">
    <citation type="submission" date="2021-05" db="EMBL/GenBank/DDBJ databases">
        <authorList>
            <person name="Alioto T."/>
            <person name="Alioto T."/>
            <person name="Gomez Garrido J."/>
        </authorList>
    </citation>
    <scope>NUCLEOTIDE SEQUENCE</scope>
</reference>
<organism evidence="2">
    <name type="scientific">Cacopsylla melanoneura</name>
    <dbReference type="NCBI Taxonomy" id="428564"/>
    <lineage>
        <taxon>Eukaryota</taxon>
        <taxon>Metazoa</taxon>
        <taxon>Ecdysozoa</taxon>
        <taxon>Arthropoda</taxon>
        <taxon>Hexapoda</taxon>
        <taxon>Insecta</taxon>
        <taxon>Pterygota</taxon>
        <taxon>Neoptera</taxon>
        <taxon>Paraneoptera</taxon>
        <taxon>Hemiptera</taxon>
        <taxon>Sternorrhyncha</taxon>
        <taxon>Psylloidea</taxon>
        <taxon>Psyllidae</taxon>
        <taxon>Psyllinae</taxon>
        <taxon>Cacopsylla</taxon>
    </lineage>
</organism>
<name>A0A8D8XFY9_9HEMI</name>
<sequence>MVYMGKADNVALILMRSLLLYFVPHNSGLQCCHITFILPSPKHFNMFIVSLWRKIWQHCIHVCGRRNYRAYTQSEKSGNLKMNPKYQEKSQGDFIKNNKNEKNHEIFVVLKIMRP</sequence>
<evidence type="ECO:0000256" key="1">
    <source>
        <dbReference type="SAM" id="SignalP"/>
    </source>
</evidence>
<accession>A0A8D8XFY9</accession>
<feature type="chain" id="PRO_5034226986" description="Secreted protein" evidence="1">
    <location>
        <begin position="29"/>
        <end position="115"/>
    </location>
</feature>
<keyword evidence="1" id="KW-0732">Signal</keyword>
<dbReference type="AlphaFoldDB" id="A0A8D8XFY9"/>
<proteinExistence type="predicted"/>
<evidence type="ECO:0000313" key="2">
    <source>
        <dbReference type="EMBL" id="CAG6693544.1"/>
    </source>
</evidence>
<protein>
    <recommendedName>
        <fullName evidence="3">Secreted protein</fullName>
    </recommendedName>
</protein>
<dbReference type="EMBL" id="HBUF01313309">
    <property type="protein sequence ID" value="CAG6693544.1"/>
    <property type="molecule type" value="Transcribed_RNA"/>
</dbReference>